<gene>
    <name evidence="3" type="ORF">NE237_026502</name>
</gene>
<evidence type="ECO:0000256" key="1">
    <source>
        <dbReference type="ARBA" id="ARBA00022741"/>
    </source>
</evidence>
<organism evidence="3 4">
    <name type="scientific">Protea cynaroides</name>
    <dbReference type="NCBI Taxonomy" id="273540"/>
    <lineage>
        <taxon>Eukaryota</taxon>
        <taxon>Viridiplantae</taxon>
        <taxon>Streptophyta</taxon>
        <taxon>Embryophyta</taxon>
        <taxon>Tracheophyta</taxon>
        <taxon>Spermatophyta</taxon>
        <taxon>Magnoliopsida</taxon>
        <taxon>Proteales</taxon>
        <taxon>Proteaceae</taxon>
        <taxon>Protea</taxon>
    </lineage>
</organism>
<dbReference type="GO" id="GO:0005524">
    <property type="term" value="F:ATP binding"/>
    <property type="evidence" value="ECO:0007669"/>
    <property type="project" value="UniProtKB-KW"/>
</dbReference>
<dbReference type="Gene3D" id="2.60.34.10">
    <property type="entry name" value="Substrate Binding Domain Of DNAk, Chain A, domain 1"/>
    <property type="match status" value="1"/>
</dbReference>
<dbReference type="GO" id="GO:0140662">
    <property type="term" value="F:ATP-dependent protein folding chaperone"/>
    <property type="evidence" value="ECO:0007669"/>
    <property type="project" value="InterPro"/>
</dbReference>
<sequence length="147" mass="16154">MAIVAGRKCSVHKWPEQEGERQKAGFESWFTTSKQSGRIVSLTQIKIELVNKRFDLELCKSINPDDAIVYGAAIQAAILSCEGNEKVQDMLLLDVTPLSLGLEIAGARGVMTVLIPRNTTIPTTKEQIFSTYSDNKTGVLIQVNEGE</sequence>
<dbReference type="EMBL" id="JAMYWD010000010">
    <property type="protein sequence ID" value="KAJ4959391.1"/>
    <property type="molecule type" value="Genomic_DNA"/>
</dbReference>
<evidence type="ECO:0000313" key="3">
    <source>
        <dbReference type="EMBL" id="KAJ4959391.1"/>
    </source>
</evidence>
<evidence type="ECO:0008006" key="5">
    <source>
        <dbReference type="Google" id="ProtNLM"/>
    </source>
</evidence>
<dbReference type="PRINTS" id="PR00301">
    <property type="entry name" value="HEATSHOCK70"/>
</dbReference>
<dbReference type="InterPro" id="IPR029047">
    <property type="entry name" value="HSP70_peptide-bd_sf"/>
</dbReference>
<dbReference type="Pfam" id="PF00012">
    <property type="entry name" value="HSP70"/>
    <property type="match status" value="1"/>
</dbReference>
<keyword evidence="1" id="KW-0547">Nucleotide-binding</keyword>
<reference evidence="3" key="1">
    <citation type="journal article" date="2023" name="Plant J.">
        <title>The genome of the king protea, Protea cynaroides.</title>
        <authorList>
            <person name="Chang J."/>
            <person name="Duong T.A."/>
            <person name="Schoeman C."/>
            <person name="Ma X."/>
            <person name="Roodt D."/>
            <person name="Barker N."/>
            <person name="Li Z."/>
            <person name="Van de Peer Y."/>
            <person name="Mizrachi E."/>
        </authorList>
    </citation>
    <scope>NUCLEOTIDE SEQUENCE</scope>
    <source>
        <tissue evidence="3">Young leaves</tissue>
    </source>
</reference>
<dbReference type="SUPFAM" id="SSF100920">
    <property type="entry name" value="Heat shock protein 70kD (HSP70), peptide-binding domain"/>
    <property type="match status" value="1"/>
</dbReference>
<comment type="caution">
    <text evidence="3">The sequence shown here is derived from an EMBL/GenBank/DDBJ whole genome shotgun (WGS) entry which is preliminary data.</text>
</comment>
<keyword evidence="2" id="KW-0067">ATP-binding</keyword>
<evidence type="ECO:0000256" key="2">
    <source>
        <dbReference type="ARBA" id="ARBA00022840"/>
    </source>
</evidence>
<dbReference type="OrthoDB" id="3789372at2759"/>
<dbReference type="InterPro" id="IPR013126">
    <property type="entry name" value="Hsp_70_fam"/>
</dbReference>
<dbReference type="PANTHER" id="PTHR19375">
    <property type="entry name" value="HEAT SHOCK PROTEIN 70KDA"/>
    <property type="match status" value="1"/>
</dbReference>
<dbReference type="Proteomes" id="UP001141806">
    <property type="component" value="Unassembled WGS sequence"/>
</dbReference>
<evidence type="ECO:0000313" key="4">
    <source>
        <dbReference type="Proteomes" id="UP001141806"/>
    </source>
</evidence>
<accession>A0A9Q0H3V9</accession>
<protein>
    <recommendedName>
        <fullName evidence="5">Heat shock protein 70</fullName>
    </recommendedName>
</protein>
<dbReference type="AlphaFoldDB" id="A0A9Q0H3V9"/>
<proteinExistence type="predicted"/>
<name>A0A9Q0H3V9_9MAGN</name>
<keyword evidence="4" id="KW-1185">Reference proteome</keyword>